<feature type="transmembrane region" description="Helical" evidence="8">
    <location>
        <begin position="68"/>
        <end position="96"/>
    </location>
</feature>
<feature type="transmembrane region" description="Helical" evidence="8">
    <location>
        <begin position="319"/>
        <end position="337"/>
    </location>
</feature>
<reference evidence="10 11" key="1">
    <citation type="submission" date="2016-10" db="EMBL/GenBank/DDBJ databases">
        <authorList>
            <person name="de Groot N.N."/>
        </authorList>
    </citation>
    <scope>NUCLEOTIDE SEQUENCE [LARGE SCALE GENOMIC DNA]</scope>
    <source>
        <strain evidence="10 11">CGMCC 1.3401</strain>
    </source>
</reference>
<feature type="transmembrane region" description="Helical" evidence="8">
    <location>
        <begin position="349"/>
        <end position="370"/>
    </location>
</feature>
<dbReference type="GO" id="GO:0005886">
    <property type="term" value="C:plasma membrane"/>
    <property type="evidence" value="ECO:0007669"/>
    <property type="project" value="UniProtKB-SubCell"/>
</dbReference>
<keyword evidence="6 8" id="KW-1133">Transmembrane helix</keyword>
<name>A0A1G4PBG4_9HYPH</name>
<accession>A0A1G4PBG4</accession>
<evidence type="ECO:0000256" key="4">
    <source>
        <dbReference type="ARBA" id="ARBA00022679"/>
    </source>
</evidence>
<evidence type="ECO:0000256" key="8">
    <source>
        <dbReference type="SAM" id="Phobius"/>
    </source>
</evidence>
<proteinExistence type="predicted"/>
<evidence type="ECO:0000313" key="11">
    <source>
        <dbReference type="Proteomes" id="UP000199542"/>
    </source>
</evidence>
<keyword evidence="7 8" id="KW-0472">Membrane</keyword>
<dbReference type="AlphaFoldDB" id="A0A1G4PBG4"/>
<gene>
    <name evidence="10" type="ORF">SAMN02927900_00305</name>
</gene>
<keyword evidence="5 8" id="KW-0812">Transmembrane</keyword>
<comment type="subcellular location">
    <subcellularLocation>
        <location evidence="1">Cell membrane</location>
        <topology evidence="1">Multi-pass membrane protein</topology>
    </subcellularLocation>
</comment>
<keyword evidence="2" id="KW-1003">Cell membrane</keyword>
<dbReference type="PANTHER" id="PTHR33908">
    <property type="entry name" value="MANNOSYLTRANSFERASE YKCB-RELATED"/>
    <property type="match status" value="1"/>
</dbReference>
<sequence length="502" mass="54887">MNEDMDKARNVDMRWFFVVLAAYFLVQIAVRVAMPPTLGLDEAEQAFRSQWLAAGYGPQPPFYNWLQYAAFSISGVSLLSLAVVKNALLFTSYLIYGLTARMILKNSTLAVVATLGLLTLPQVAFEMQRDLTHTVAVFFSGCVFLYGFIRSLKRPDVLSYLVTGVGIGIGLLSKYNFALLPASALLAALLDPQMRKRVFDWRIALTTITALVIALPHLFWLKDNLGFATARTLKKLTDGGNASYVVQVAMGSGLLVLAVIGFCAVTLLVFAIAFGKPFLSAFSGRSQWTRLLERIMLFSILGILLLVIFGGAAHVKDRWLVPLLFTFPLYLCLKIEASNVAVLNPLRRLVPIVGIIMIAVPSILFGRIAAATLNGDYERLNVPYAQLAAALRQQGEPAAILAEGSLLAGNLRKDLLPATVISTDYPGFKPTVSISKERPLLVVWPLSTAQGNALPARAAEWLKSVPELGSIAPKVSTIEVPYYYARNGDSYRFGYAWVAPAD</sequence>
<evidence type="ECO:0000256" key="2">
    <source>
        <dbReference type="ARBA" id="ARBA00022475"/>
    </source>
</evidence>
<feature type="transmembrane region" description="Helical" evidence="8">
    <location>
        <begin position="201"/>
        <end position="221"/>
    </location>
</feature>
<dbReference type="InterPro" id="IPR038731">
    <property type="entry name" value="RgtA/B/C-like"/>
</dbReference>
<dbReference type="Pfam" id="PF13231">
    <property type="entry name" value="PMT_2"/>
    <property type="match status" value="1"/>
</dbReference>
<feature type="transmembrane region" description="Helical" evidence="8">
    <location>
        <begin position="15"/>
        <end position="34"/>
    </location>
</feature>
<dbReference type="InterPro" id="IPR050297">
    <property type="entry name" value="LipidA_mod_glycosyltrf_83"/>
</dbReference>
<evidence type="ECO:0000256" key="7">
    <source>
        <dbReference type="ARBA" id="ARBA00023136"/>
    </source>
</evidence>
<dbReference type="PANTHER" id="PTHR33908:SF11">
    <property type="entry name" value="MEMBRANE PROTEIN"/>
    <property type="match status" value="1"/>
</dbReference>
<keyword evidence="3" id="KW-0328">Glycosyltransferase</keyword>
<evidence type="ECO:0000256" key="6">
    <source>
        <dbReference type="ARBA" id="ARBA00022989"/>
    </source>
</evidence>
<dbReference type="GO" id="GO:0009103">
    <property type="term" value="P:lipopolysaccharide biosynthetic process"/>
    <property type="evidence" value="ECO:0007669"/>
    <property type="project" value="UniProtKB-ARBA"/>
</dbReference>
<feature type="transmembrane region" description="Helical" evidence="8">
    <location>
        <begin position="131"/>
        <end position="149"/>
    </location>
</feature>
<dbReference type="GO" id="GO:0016763">
    <property type="term" value="F:pentosyltransferase activity"/>
    <property type="evidence" value="ECO:0007669"/>
    <property type="project" value="TreeGrafter"/>
</dbReference>
<dbReference type="EMBL" id="FMTM01000001">
    <property type="protein sequence ID" value="SCW29637.1"/>
    <property type="molecule type" value="Genomic_DNA"/>
</dbReference>
<evidence type="ECO:0000256" key="5">
    <source>
        <dbReference type="ARBA" id="ARBA00022692"/>
    </source>
</evidence>
<evidence type="ECO:0000259" key="9">
    <source>
        <dbReference type="Pfam" id="PF13231"/>
    </source>
</evidence>
<dbReference type="Proteomes" id="UP000199542">
    <property type="component" value="Unassembled WGS sequence"/>
</dbReference>
<evidence type="ECO:0000256" key="3">
    <source>
        <dbReference type="ARBA" id="ARBA00022676"/>
    </source>
</evidence>
<protein>
    <submittedName>
        <fullName evidence="10">4-amino-4-deoxy-L-arabinose transferase</fullName>
    </submittedName>
</protein>
<keyword evidence="4 10" id="KW-0808">Transferase</keyword>
<feature type="transmembrane region" description="Helical" evidence="8">
    <location>
        <begin position="161"/>
        <end position="189"/>
    </location>
</feature>
<evidence type="ECO:0000256" key="1">
    <source>
        <dbReference type="ARBA" id="ARBA00004651"/>
    </source>
</evidence>
<feature type="transmembrane region" description="Helical" evidence="8">
    <location>
        <begin position="242"/>
        <end position="275"/>
    </location>
</feature>
<evidence type="ECO:0000313" key="10">
    <source>
        <dbReference type="EMBL" id="SCW29637.1"/>
    </source>
</evidence>
<organism evidence="10 11">
    <name type="scientific">Rhizobium mongolense subsp. loessense</name>
    <dbReference type="NCBI Taxonomy" id="158890"/>
    <lineage>
        <taxon>Bacteria</taxon>
        <taxon>Pseudomonadati</taxon>
        <taxon>Pseudomonadota</taxon>
        <taxon>Alphaproteobacteria</taxon>
        <taxon>Hyphomicrobiales</taxon>
        <taxon>Rhizobiaceae</taxon>
        <taxon>Rhizobium/Agrobacterium group</taxon>
        <taxon>Rhizobium</taxon>
    </lineage>
</organism>
<feature type="domain" description="Glycosyltransferase RgtA/B/C/D-like" evidence="9">
    <location>
        <begin position="59"/>
        <end position="220"/>
    </location>
</feature>
<feature type="transmembrane region" description="Helical" evidence="8">
    <location>
        <begin position="295"/>
        <end position="312"/>
    </location>
</feature>
<feature type="transmembrane region" description="Helical" evidence="8">
    <location>
        <begin position="108"/>
        <end position="125"/>
    </location>
</feature>